<dbReference type="GO" id="GO:0061522">
    <property type="term" value="F:1,4-dihydroxy-2-naphthoyl-CoA thioesterase activity"/>
    <property type="evidence" value="ECO:0007669"/>
    <property type="project" value="TreeGrafter"/>
</dbReference>
<dbReference type="NCBIfam" id="TIGR00369">
    <property type="entry name" value="unchar_dom_1"/>
    <property type="match status" value="1"/>
</dbReference>
<evidence type="ECO:0000256" key="1">
    <source>
        <dbReference type="ARBA" id="ARBA00008324"/>
    </source>
</evidence>
<dbReference type="InterPro" id="IPR006683">
    <property type="entry name" value="Thioestr_dom"/>
</dbReference>
<keyword evidence="2" id="KW-0378">Hydrolase</keyword>
<proteinExistence type="inferred from homology"/>
<organism evidence="4 5">
    <name type="scientific">Larkinella knui</name>
    <dbReference type="NCBI Taxonomy" id="2025310"/>
    <lineage>
        <taxon>Bacteria</taxon>
        <taxon>Pseudomonadati</taxon>
        <taxon>Bacteroidota</taxon>
        <taxon>Cytophagia</taxon>
        <taxon>Cytophagales</taxon>
        <taxon>Spirosomataceae</taxon>
        <taxon>Larkinella</taxon>
    </lineage>
</organism>
<dbReference type="PANTHER" id="PTHR43240">
    <property type="entry name" value="1,4-DIHYDROXY-2-NAPHTHOYL-COA THIOESTERASE 1"/>
    <property type="match status" value="1"/>
</dbReference>
<dbReference type="InterPro" id="IPR003736">
    <property type="entry name" value="PAAI_dom"/>
</dbReference>
<dbReference type="Gene3D" id="3.10.129.10">
    <property type="entry name" value="Hotdog Thioesterase"/>
    <property type="match status" value="1"/>
</dbReference>
<comment type="similarity">
    <text evidence="1">Belongs to the thioesterase PaaI family.</text>
</comment>
<dbReference type="RefSeq" id="WP_124907929.1">
    <property type="nucleotide sequence ID" value="NZ_RQJP01000003.1"/>
</dbReference>
<name>A0A3P1CL27_9BACT</name>
<dbReference type="SUPFAM" id="SSF54637">
    <property type="entry name" value="Thioesterase/thiol ester dehydrase-isomerase"/>
    <property type="match status" value="1"/>
</dbReference>
<evidence type="ECO:0000256" key="2">
    <source>
        <dbReference type="ARBA" id="ARBA00022801"/>
    </source>
</evidence>
<dbReference type="InterPro" id="IPR029069">
    <property type="entry name" value="HotDog_dom_sf"/>
</dbReference>
<dbReference type="AlphaFoldDB" id="A0A3P1CL27"/>
<dbReference type="CDD" id="cd03443">
    <property type="entry name" value="PaaI_thioesterase"/>
    <property type="match status" value="1"/>
</dbReference>
<feature type="domain" description="Thioesterase" evidence="3">
    <location>
        <begin position="48"/>
        <end position="127"/>
    </location>
</feature>
<accession>A0A3P1CL27</accession>
<dbReference type="Proteomes" id="UP000274271">
    <property type="component" value="Unassembled WGS sequence"/>
</dbReference>
<dbReference type="EMBL" id="RQJP01000003">
    <property type="protein sequence ID" value="RRB14033.1"/>
    <property type="molecule type" value="Genomic_DNA"/>
</dbReference>
<evidence type="ECO:0000313" key="5">
    <source>
        <dbReference type="Proteomes" id="UP000274271"/>
    </source>
</evidence>
<reference evidence="4 5" key="1">
    <citation type="submission" date="2018-11" db="EMBL/GenBank/DDBJ databases">
        <authorList>
            <person name="Zhou Z."/>
            <person name="Wang G."/>
        </authorList>
    </citation>
    <scope>NUCLEOTIDE SEQUENCE [LARGE SCALE GENOMIC DNA]</scope>
    <source>
        <strain evidence="4 5">KCTC42998</strain>
    </source>
</reference>
<evidence type="ECO:0000259" key="3">
    <source>
        <dbReference type="Pfam" id="PF03061"/>
    </source>
</evidence>
<protein>
    <submittedName>
        <fullName evidence="4">Hotdog fold thioesterase</fullName>
    </submittedName>
</protein>
<dbReference type="GO" id="GO:0005829">
    <property type="term" value="C:cytosol"/>
    <property type="evidence" value="ECO:0007669"/>
    <property type="project" value="TreeGrafter"/>
</dbReference>
<comment type="caution">
    <text evidence="4">The sequence shown here is derived from an EMBL/GenBank/DDBJ whole genome shotgun (WGS) entry which is preliminary data.</text>
</comment>
<evidence type="ECO:0000313" key="4">
    <source>
        <dbReference type="EMBL" id="RRB14033.1"/>
    </source>
</evidence>
<gene>
    <name evidence="4" type="ORF">EHT87_17465</name>
</gene>
<dbReference type="Pfam" id="PF03061">
    <property type="entry name" value="4HBT"/>
    <property type="match status" value="1"/>
</dbReference>
<sequence>MKPDWTLESLQQFHANSIIAHLGIELTELGDGFLTARMPVDHRTHQPFGILHGGASVVLAETLGSIASVMQLDDPNRQRAVGLEINANHIRSVKEGWVYGKVTPIHVGRTTHIWDIRITDEAEKLVCISRLTVAVIESR</sequence>
<dbReference type="OrthoDB" id="9798208at2"/>
<dbReference type="PANTHER" id="PTHR43240:SF5">
    <property type="entry name" value="1,4-DIHYDROXY-2-NAPHTHOYL-COA THIOESTERASE 1"/>
    <property type="match status" value="1"/>
</dbReference>
<keyword evidence="5" id="KW-1185">Reference proteome</keyword>